<evidence type="ECO:0000313" key="2">
    <source>
        <dbReference type="EMBL" id="TDP86607.1"/>
    </source>
</evidence>
<evidence type="ECO:0000313" key="3">
    <source>
        <dbReference type="Proteomes" id="UP000294547"/>
    </source>
</evidence>
<keyword evidence="1" id="KW-0472">Membrane</keyword>
<keyword evidence="3" id="KW-1185">Reference proteome</keyword>
<protein>
    <submittedName>
        <fullName evidence="2">Uncharacterized protein</fullName>
    </submittedName>
</protein>
<proteinExistence type="predicted"/>
<keyword evidence="1" id="KW-1133">Transmembrane helix</keyword>
<comment type="caution">
    <text evidence="2">The sequence shown here is derived from an EMBL/GenBank/DDBJ whole genome shotgun (WGS) entry which is preliminary data.</text>
</comment>
<keyword evidence="1" id="KW-0812">Transmembrane</keyword>
<dbReference type="Proteomes" id="UP000294547">
    <property type="component" value="Unassembled WGS sequence"/>
</dbReference>
<reference evidence="2 3" key="1">
    <citation type="submission" date="2019-03" db="EMBL/GenBank/DDBJ databases">
        <title>Genomic Encyclopedia of Type Strains, Phase IV (KMG-IV): sequencing the most valuable type-strain genomes for metagenomic binning, comparative biology and taxonomic classification.</title>
        <authorList>
            <person name="Goeker M."/>
        </authorList>
    </citation>
    <scope>NUCLEOTIDE SEQUENCE [LARGE SCALE GENOMIC DNA]</scope>
    <source>
        <strain evidence="2 3">DSM 102969</strain>
    </source>
</reference>
<dbReference type="RefSeq" id="WP_126536913.1">
    <property type="nucleotide sequence ID" value="NZ_BSPM01000008.1"/>
</dbReference>
<sequence length="114" mass="12201">MTTIHFVRTADGWGLGADPLAAPRRGRWLAALSRACRSWNETGSRELSRRLFGDAAPTARELPTVRDFTVPRSVRLAQQVAQATVVRDAAAFGALVLFATMVAVVLLGLGDPGV</sequence>
<dbReference type="OrthoDB" id="8450395at2"/>
<name>A0A4R6RKX0_9HYPH</name>
<organism evidence="2 3">
    <name type="scientific">Oharaeibacter diazotrophicus</name>
    <dbReference type="NCBI Taxonomy" id="1920512"/>
    <lineage>
        <taxon>Bacteria</taxon>
        <taxon>Pseudomonadati</taxon>
        <taxon>Pseudomonadota</taxon>
        <taxon>Alphaproteobacteria</taxon>
        <taxon>Hyphomicrobiales</taxon>
        <taxon>Pleomorphomonadaceae</taxon>
        <taxon>Oharaeibacter</taxon>
    </lineage>
</organism>
<evidence type="ECO:0000256" key="1">
    <source>
        <dbReference type="SAM" id="Phobius"/>
    </source>
</evidence>
<gene>
    <name evidence="2" type="ORF">EDD54_0486</name>
</gene>
<accession>A0A4R6RKX0</accession>
<dbReference type="EMBL" id="SNXY01000006">
    <property type="protein sequence ID" value="TDP86607.1"/>
    <property type="molecule type" value="Genomic_DNA"/>
</dbReference>
<feature type="transmembrane region" description="Helical" evidence="1">
    <location>
        <begin position="89"/>
        <end position="109"/>
    </location>
</feature>
<dbReference type="AlphaFoldDB" id="A0A4R6RKX0"/>